<keyword evidence="1" id="KW-0472">Membrane</keyword>
<dbReference type="Proteomes" id="UP000220158">
    <property type="component" value="Unassembled WGS sequence"/>
</dbReference>
<evidence type="ECO:0000313" key="3">
    <source>
        <dbReference type="Proteomes" id="UP000220158"/>
    </source>
</evidence>
<keyword evidence="1" id="KW-1133">Transmembrane helix</keyword>
<evidence type="ECO:0000256" key="1">
    <source>
        <dbReference type="SAM" id="Phobius"/>
    </source>
</evidence>
<name>A0A1J1GKF4_PLARL</name>
<dbReference type="AlphaFoldDB" id="A0A1J1GKF4"/>
<dbReference type="EMBL" id="CVMU01000115">
    <property type="protein sequence ID" value="CRG84432.1"/>
    <property type="molecule type" value="Genomic_DNA"/>
</dbReference>
<dbReference type="KEGG" id="prel:PRELSG_0021900"/>
<keyword evidence="1" id="KW-0812">Transmembrane</keyword>
<feature type="transmembrane region" description="Helical" evidence="1">
    <location>
        <begin position="189"/>
        <end position="212"/>
    </location>
</feature>
<protein>
    <submittedName>
        <fullName evidence="2">Fam-h protein</fullName>
    </submittedName>
</protein>
<organism evidence="2 3">
    <name type="scientific">Plasmodium relictum</name>
    <dbReference type="NCBI Taxonomy" id="85471"/>
    <lineage>
        <taxon>Eukaryota</taxon>
        <taxon>Sar</taxon>
        <taxon>Alveolata</taxon>
        <taxon>Apicomplexa</taxon>
        <taxon>Aconoidasida</taxon>
        <taxon>Haemosporida</taxon>
        <taxon>Plasmodiidae</taxon>
        <taxon>Plasmodium</taxon>
        <taxon>Plasmodium (Haemamoeba)</taxon>
    </lineage>
</organism>
<reference evidence="2 3" key="1">
    <citation type="submission" date="2015-04" db="EMBL/GenBank/DDBJ databases">
        <authorList>
            <consortium name="Pathogen Informatics"/>
        </authorList>
    </citation>
    <scope>NUCLEOTIDE SEQUENCE [LARGE SCALE GENOMIC DNA]</scope>
    <source>
        <strain evidence="2 3">SGS1</strain>
    </source>
</reference>
<keyword evidence="3" id="KW-1185">Reference proteome</keyword>
<sequence length="224" mass="26453">MNRKKNVISNIILYLRYHSLVAKDFLITDMPTLKIYNKKEKKKVLNYLMRFFMFTFLVWISQCFDTWVSFRSCNHENELKNVLNLGIKRSLTENKNIAMPAEEGSKFCEHVVVTEGTLESWNEQNAIRGSIDAKEGNGIEIKEKNQKVKFNERILGIFKNNFELIILFVVFILSIFSFIFSIIDVTTNIYIYFPIDEMSILSILIFSILLTYKEIKNKRKNKFK</sequence>
<proteinExistence type="predicted"/>
<dbReference type="VEuPathDB" id="PlasmoDB:PRELSG_0021900"/>
<feature type="transmembrane region" description="Helical" evidence="1">
    <location>
        <begin position="162"/>
        <end position="183"/>
    </location>
</feature>
<dbReference type="GeneID" id="39734147"/>
<evidence type="ECO:0000313" key="2">
    <source>
        <dbReference type="EMBL" id="CRG84432.1"/>
    </source>
</evidence>
<accession>A0A1J1GKF4</accession>
<gene>
    <name evidence="2" type="ORF">PRELSG_0021900</name>
</gene>
<dbReference type="RefSeq" id="XP_028531090.1">
    <property type="nucleotide sequence ID" value="XM_028679970.1"/>
</dbReference>